<dbReference type="EMBL" id="JALNTZ010000005">
    <property type="protein sequence ID" value="KAJ3652221.1"/>
    <property type="molecule type" value="Genomic_DNA"/>
</dbReference>
<dbReference type="PANTHER" id="PTHR28599">
    <property type="entry name" value="SMALL INTEGRAL MEMBRANE PROTEIN 12"/>
    <property type="match status" value="1"/>
</dbReference>
<evidence type="ECO:0000256" key="5">
    <source>
        <dbReference type="ARBA" id="ARBA00023136"/>
    </source>
</evidence>
<gene>
    <name evidence="7" type="ORF">Zmor_018204</name>
</gene>
<evidence type="ECO:0000256" key="2">
    <source>
        <dbReference type="ARBA" id="ARBA00007304"/>
    </source>
</evidence>
<evidence type="ECO:0000256" key="3">
    <source>
        <dbReference type="ARBA" id="ARBA00022692"/>
    </source>
</evidence>
<evidence type="ECO:0000256" key="6">
    <source>
        <dbReference type="SAM" id="Phobius"/>
    </source>
</evidence>
<dbReference type="GO" id="GO:0016020">
    <property type="term" value="C:membrane"/>
    <property type="evidence" value="ECO:0007669"/>
    <property type="project" value="UniProtKB-SubCell"/>
</dbReference>
<keyword evidence="3 6" id="KW-0812">Transmembrane</keyword>
<dbReference type="PANTHER" id="PTHR28599:SF1">
    <property type="entry name" value="SMALL INTEGRAL MEMBRANE PROTEIN 12"/>
    <property type="match status" value="1"/>
</dbReference>
<dbReference type="AlphaFoldDB" id="A0AA38MDL8"/>
<comment type="similarity">
    <text evidence="2">Belongs to the SMIM12 family.</text>
</comment>
<protein>
    <recommendedName>
        <fullName evidence="9">Small integral membrane protein 12-A</fullName>
    </recommendedName>
</protein>
<evidence type="ECO:0000313" key="7">
    <source>
        <dbReference type="EMBL" id="KAJ3652221.1"/>
    </source>
</evidence>
<reference evidence="7" key="1">
    <citation type="journal article" date="2023" name="G3 (Bethesda)">
        <title>Whole genome assemblies of Zophobas morio and Tenebrio molitor.</title>
        <authorList>
            <person name="Kaur S."/>
            <person name="Stinson S.A."/>
            <person name="diCenzo G.C."/>
        </authorList>
    </citation>
    <scope>NUCLEOTIDE SEQUENCE</scope>
    <source>
        <strain evidence="7">QUZm001</strain>
    </source>
</reference>
<feature type="transmembrane region" description="Helical" evidence="6">
    <location>
        <begin position="12"/>
        <end position="31"/>
    </location>
</feature>
<name>A0AA38MDL8_9CUCU</name>
<organism evidence="7 8">
    <name type="scientific">Zophobas morio</name>
    <dbReference type="NCBI Taxonomy" id="2755281"/>
    <lineage>
        <taxon>Eukaryota</taxon>
        <taxon>Metazoa</taxon>
        <taxon>Ecdysozoa</taxon>
        <taxon>Arthropoda</taxon>
        <taxon>Hexapoda</taxon>
        <taxon>Insecta</taxon>
        <taxon>Pterygota</taxon>
        <taxon>Neoptera</taxon>
        <taxon>Endopterygota</taxon>
        <taxon>Coleoptera</taxon>
        <taxon>Polyphaga</taxon>
        <taxon>Cucujiformia</taxon>
        <taxon>Tenebrionidae</taxon>
        <taxon>Zophobas</taxon>
    </lineage>
</organism>
<dbReference type="Proteomes" id="UP001168821">
    <property type="component" value="Unassembled WGS sequence"/>
</dbReference>
<keyword evidence="8" id="KW-1185">Reference proteome</keyword>
<comment type="caution">
    <text evidence="7">The sequence shown here is derived from an EMBL/GenBank/DDBJ whole genome shotgun (WGS) entry which is preliminary data.</text>
</comment>
<keyword evidence="4 6" id="KW-1133">Transmembrane helix</keyword>
<comment type="subcellular location">
    <subcellularLocation>
        <location evidence="1">Membrane</location>
        <topology evidence="1">Single-pass membrane protein</topology>
    </subcellularLocation>
</comment>
<evidence type="ECO:0000313" key="8">
    <source>
        <dbReference type="Proteomes" id="UP001168821"/>
    </source>
</evidence>
<accession>A0AA38MDL8</accession>
<dbReference type="Pfam" id="PF15990">
    <property type="entry name" value="UPF0767"/>
    <property type="match status" value="1"/>
</dbReference>
<proteinExistence type="inferred from homology"/>
<evidence type="ECO:0000256" key="1">
    <source>
        <dbReference type="ARBA" id="ARBA00004167"/>
    </source>
</evidence>
<evidence type="ECO:0000256" key="4">
    <source>
        <dbReference type="ARBA" id="ARBA00022989"/>
    </source>
</evidence>
<keyword evidence="5 6" id="KW-0472">Membrane</keyword>
<dbReference type="InterPro" id="IPR031933">
    <property type="entry name" value="UPF0767"/>
</dbReference>
<sequence>MWPFLIRTLRHYAPVITLPFAALIGIIGYNLENILSDKYTPYNESIKESRSDRLITSESLDSAANVEKLRYKANVLGTNVSPSLEK</sequence>
<evidence type="ECO:0008006" key="9">
    <source>
        <dbReference type="Google" id="ProtNLM"/>
    </source>
</evidence>